<keyword evidence="1" id="KW-0175">Coiled coil</keyword>
<dbReference type="Proteomes" id="UP000467840">
    <property type="component" value="Chromosome 8"/>
</dbReference>
<accession>A0A6A6KLW9</accession>
<feature type="compositionally biased region" description="Polar residues" evidence="2">
    <location>
        <begin position="314"/>
        <end position="334"/>
    </location>
</feature>
<dbReference type="AlphaFoldDB" id="A0A6A6KLW9"/>
<feature type="compositionally biased region" description="Acidic residues" evidence="2">
    <location>
        <begin position="342"/>
        <end position="357"/>
    </location>
</feature>
<gene>
    <name evidence="3" type="ORF">GH714_007422</name>
</gene>
<name>A0A6A6KLW9_HEVBR</name>
<feature type="coiled-coil region" evidence="1">
    <location>
        <begin position="267"/>
        <end position="301"/>
    </location>
</feature>
<evidence type="ECO:0000256" key="1">
    <source>
        <dbReference type="SAM" id="Coils"/>
    </source>
</evidence>
<dbReference type="EMBL" id="JAAGAX010000016">
    <property type="protein sequence ID" value="KAF2288429.1"/>
    <property type="molecule type" value="Genomic_DNA"/>
</dbReference>
<dbReference type="InterPro" id="IPR004252">
    <property type="entry name" value="Probable_transposase_24"/>
</dbReference>
<protein>
    <submittedName>
        <fullName evidence="3">Uncharacterized protein</fullName>
    </submittedName>
</protein>
<evidence type="ECO:0000313" key="3">
    <source>
        <dbReference type="EMBL" id="KAF2288429.1"/>
    </source>
</evidence>
<organism evidence="3 4">
    <name type="scientific">Hevea brasiliensis</name>
    <name type="common">Para rubber tree</name>
    <name type="synonym">Siphonia brasiliensis</name>
    <dbReference type="NCBI Taxonomy" id="3981"/>
    <lineage>
        <taxon>Eukaryota</taxon>
        <taxon>Viridiplantae</taxon>
        <taxon>Streptophyta</taxon>
        <taxon>Embryophyta</taxon>
        <taxon>Tracheophyta</taxon>
        <taxon>Spermatophyta</taxon>
        <taxon>Magnoliopsida</taxon>
        <taxon>eudicotyledons</taxon>
        <taxon>Gunneridae</taxon>
        <taxon>Pentapetalae</taxon>
        <taxon>rosids</taxon>
        <taxon>fabids</taxon>
        <taxon>Malpighiales</taxon>
        <taxon>Euphorbiaceae</taxon>
        <taxon>Crotonoideae</taxon>
        <taxon>Micrandreae</taxon>
        <taxon>Hevea</taxon>
    </lineage>
</organism>
<evidence type="ECO:0000256" key="2">
    <source>
        <dbReference type="SAM" id="MobiDB-lite"/>
    </source>
</evidence>
<reference evidence="3 4" key="1">
    <citation type="journal article" date="2020" name="Mol. Plant">
        <title>The Chromosome-Based Rubber Tree Genome Provides New Insights into Spurge Genome Evolution and Rubber Biosynthesis.</title>
        <authorList>
            <person name="Liu J."/>
            <person name="Shi C."/>
            <person name="Shi C.C."/>
            <person name="Li W."/>
            <person name="Zhang Q.J."/>
            <person name="Zhang Y."/>
            <person name="Li K."/>
            <person name="Lu H.F."/>
            <person name="Shi C."/>
            <person name="Zhu S.T."/>
            <person name="Xiao Z.Y."/>
            <person name="Nan H."/>
            <person name="Yue Y."/>
            <person name="Zhu X.G."/>
            <person name="Wu Y."/>
            <person name="Hong X.N."/>
            <person name="Fan G.Y."/>
            <person name="Tong Y."/>
            <person name="Zhang D."/>
            <person name="Mao C.L."/>
            <person name="Liu Y.L."/>
            <person name="Hao S.J."/>
            <person name="Liu W.Q."/>
            <person name="Lv M.Q."/>
            <person name="Zhang H.B."/>
            <person name="Liu Y."/>
            <person name="Hu-Tang G.R."/>
            <person name="Wang J.P."/>
            <person name="Wang J.H."/>
            <person name="Sun Y.H."/>
            <person name="Ni S.B."/>
            <person name="Chen W.B."/>
            <person name="Zhang X.C."/>
            <person name="Jiao Y.N."/>
            <person name="Eichler E.E."/>
            <person name="Li G.H."/>
            <person name="Liu X."/>
            <person name="Gao L.Z."/>
        </authorList>
    </citation>
    <scope>NUCLEOTIDE SEQUENCE [LARGE SCALE GENOMIC DNA]</scope>
    <source>
        <strain evidence="4">cv. GT1</strain>
        <tissue evidence="3">Leaf</tissue>
    </source>
</reference>
<comment type="caution">
    <text evidence="3">The sequence shown here is derived from an EMBL/GenBank/DDBJ whole genome shotgun (WGS) entry which is preliminary data.</text>
</comment>
<proteinExistence type="predicted"/>
<evidence type="ECO:0000313" key="4">
    <source>
        <dbReference type="Proteomes" id="UP000467840"/>
    </source>
</evidence>
<sequence length="357" mass="40209">MTQPRLETLPAAAGGQSVVDEQLTAWLPLSGRVMPTSFSTRLGTSTRLVTHVVARTHSTPSIDANTTLSTGAASSLSHSLDTLGIKGSDTARFSDDGNGQRTPFSEGIVHRQPYQREIKIINGYLHPSDPCARRMTLIIKEKLVVEGYCWKAVYTAWKKKNVERYMALTNGISKGNIDKVPITTDVLQKWQEEWSKEEYREKYRKCYENRRRETSGEGTGVARHCGGSISLYQKEALGRDPEAYELFNKTHMSSATGQYVDARARGISSLQRRLDEKEQREKEMEEEMQAMKVANEKLMTQVSEIHEFMRRMMSQQTYSSHSQFPSEIPLSSTPDPQPSDPYAEENENDNGDSEAVA</sequence>
<dbReference type="Pfam" id="PF03004">
    <property type="entry name" value="Transposase_24"/>
    <property type="match status" value="1"/>
</dbReference>
<feature type="region of interest" description="Disordered" evidence="2">
    <location>
        <begin position="314"/>
        <end position="357"/>
    </location>
</feature>
<keyword evidence="4" id="KW-1185">Reference proteome</keyword>